<evidence type="ECO:0000259" key="16">
    <source>
        <dbReference type="PROSITE" id="PS51194"/>
    </source>
</evidence>
<dbReference type="Gene3D" id="3.40.50.300">
    <property type="entry name" value="P-loop containing nucleotide triphosphate hydrolases"/>
    <property type="match status" value="2"/>
</dbReference>
<keyword evidence="18" id="KW-1185">Reference proteome</keyword>
<evidence type="ECO:0000256" key="5">
    <source>
        <dbReference type="ARBA" id="ARBA00022741"/>
    </source>
</evidence>
<keyword evidence="11" id="KW-0539">Nucleus</keyword>
<dbReference type="Pfam" id="PF00271">
    <property type="entry name" value="Helicase_C"/>
    <property type="match status" value="1"/>
</dbReference>
<dbReference type="GO" id="GO:0036297">
    <property type="term" value="P:interstrand cross-link repair"/>
    <property type="evidence" value="ECO:0007669"/>
    <property type="project" value="TreeGrafter"/>
</dbReference>
<dbReference type="AlphaFoldDB" id="A0AAN7YJ00"/>
<evidence type="ECO:0000256" key="1">
    <source>
        <dbReference type="ARBA" id="ARBA00003813"/>
    </source>
</evidence>
<evidence type="ECO:0000259" key="15">
    <source>
        <dbReference type="PROSITE" id="PS51192"/>
    </source>
</evidence>
<evidence type="ECO:0000256" key="8">
    <source>
        <dbReference type="ARBA" id="ARBA00022806"/>
    </source>
</evidence>
<dbReference type="GO" id="GO:0045003">
    <property type="term" value="P:double-strand break repair via synthesis-dependent strand annealing"/>
    <property type="evidence" value="ECO:0007669"/>
    <property type="project" value="TreeGrafter"/>
</dbReference>
<keyword evidence="10" id="KW-0234">DNA repair</keyword>
<dbReference type="SUPFAM" id="SSF52540">
    <property type="entry name" value="P-loop containing nucleoside triphosphate hydrolases"/>
    <property type="match status" value="1"/>
</dbReference>
<dbReference type="Pfam" id="PF04851">
    <property type="entry name" value="ResIII"/>
    <property type="match status" value="1"/>
</dbReference>
<comment type="subunit">
    <text evidence="4 13">Interacts with the MHF histone-fold complex to form the FANCM-MHF complex.</text>
</comment>
<feature type="region of interest" description="Disordered" evidence="14">
    <location>
        <begin position="945"/>
        <end position="977"/>
    </location>
</feature>
<evidence type="ECO:0000256" key="3">
    <source>
        <dbReference type="ARBA" id="ARBA00009889"/>
    </source>
</evidence>
<evidence type="ECO:0000256" key="13">
    <source>
        <dbReference type="RuleBase" id="RU367027"/>
    </source>
</evidence>
<comment type="subcellular location">
    <subcellularLocation>
        <location evidence="2 13">Nucleus</location>
    </subcellularLocation>
</comment>
<organism evidence="17 18">
    <name type="scientific">Lithohypha guttulata</name>
    <dbReference type="NCBI Taxonomy" id="1690604"/>
    <lineage>
        <taxon>Eukaryota</taxon>
        <taxon>Fungi</taxon>
        <taxon>Dikarya</taxon>
        <taxon>Ascomycota</taxon>
        <taxon>Pezizomycotina</taxon>
        <taxon>Eurotiomycetes</taxon>
        <taxon>Chaetothyriomycetidae</taxon>
        <taxon>Chaetothyriales</taxon>
        <taxon>Trichomeriaceae</taxon>
        <taxon>Lithohypha</taxon>
    </lineage>
</organism>
<feature type="region of interest" description="Disordered" evidence="14">
    <location>
        <begin position="723"/>
        <end position="815"/>
    </location>
</feature>
<comment type="catalytic activity">
    <reaction evidence="12 13">
        <text>ATP + H2O = ADP + phosphate + H(+)</text>
        <dbReference type="Rhea" id="RHEA:13065"/>
        <dbReference type="ChEBI" id="CHEBI:15377"/>
        <dbReference type="ChEBI" id="CHEBI:15378"/>
        <dbReference type="ChEBI" id="CHEBI:30616"/>
        <dbReference type="ChEBI" id="CHEBI:43474"/>
        <dbReference type="ChEBI" id="CHEBI:456216"/>
        <dbReference type="EC" id="3.6.4.12"/>
    </reaction>
</comment>
<keyword evidence="9" id="KW-0067">ATP-binding</keyword>
<dbReference type="GO" id="GO:0000400">
    <property type="term" value="F:four-way junction DNA binding"/>
    <property type="evidence" value="ECO:0007669"/>
    <property type="project" value="TreeGrafter"/>
</dbReference>
<evidence type="ECO:0000256" key="12">
    <source>
        <dbReference type="ARBA" id="ARBA00047995"/>
    </source>
</evidence>
<comment type="similarity">
    <text evidence="3 13">Belongs to the DEAD box helicase family. DEAH subfamily. FANCM sub-subfamily.</text>
</comment>
<dbReference type="InterPro" id="IPR039686">
    <property type="entry name" value="FANCM/Mph1-like_ID"/>
</dbReference>
<feature type="domain" description="Helicase C-terminal" evidence="16">
    <location>
        <begin position="545"/>
        <end position="724"/>
    </location>
</feature>
<keyword evidence="8 17" id="KW-0347">Helicase</keyword>
<dbReference type="CDD" id="cd12091">
    <property type="entry name" value="FANCM_ID"/>
    <property type="match status" value="1"/>
</dbReference>
<reference evidence="17 18" key="1">
    <citation type="submission" date="2023-08" db="EMBL/GenBank/DDBJ databases">
        <title>Black Yeasts Isolated from many extreme environments.</title>
        <authorList>
            <person name="Coleine C."/>
            <person name="Stajich J.E."/>
            <person name="Selbmann L."/>
        </authorList>
    </citation>
    <scope>NUCLEOTIDE SEQUENCE [LARGE SCALE GENOMIC DNA]</scope>
    <source>
        <strain evidence="17 18">CCFEE 5910</strain>
    </source>
</reference>
<feature type="compositionally biased region" description="Basic and acidic residues" evidence="14">
    <location>
        <begin position="792"/>
        <end position="801"/>
    </location>
</feature>
<dbReference type="SMART" id="SM00490">
    <property type="entry name" value="HELICc"/>
    <property type="match status" value="1"/>
</dbReference>
<evidence type="ECO:0000256" key="7">
    <source>
        <dbReference type="ARBA" id="ARBA00022801"/>
    </source>
</evidence>
<dbReference type="PROSITE" id="PS51192">
    <property type="entry name" value="HELICASE_ATP_BIND_1"/>
    <property type="match status" value="1"/>
</dbReference>
<dbReference type="PROSITE" id="PS51194">
    <property type="entry name" value="HELICASE_CTER"/>
    <property type="match status" value="1"/>
</dbReference>
<evidence type="ECO:0000256" key="9">
    <source>
        <dbReference type="ARBA" id="ARBA00022840"/>
    </source>
</evidence>
<evidence type="ECO:0000256" key="11">
    <source>
        <dbReference type="ARBA" id="ARBA00023242"/>
    </source>
</evidence>
<keyword evidence="7 17" id="KW-0378">Hydrolase</keyword>
<dbReference type="EMBL" id="JAVRRJ010000002">
    <property type="protein sequence ID" value="KAK5088274.1"/>
    <property type="molecule type" value="Genomic_DNA"/>
</dbReference>
<dbReference type="CDD" id="cd18033">
    <property type="entry name" value="DEXDc_FANCM"/>
    <property type="match status" value="1"/>
</dbReference>
<accession>A0AAN7YJ00</accession>
<evidence type="ECO:0000256" key="6">
    <source>
        <dbReference type="ARBA" id="ARBA00022763"/>
    </source>
</evidence>
<evidence type="ECO:0000256" key="4">
    <source>
        <dbReference type="ARBA" id="ARBA00011390"/>
    </source>
</evidence>
<dbReference type="GO" id="GO:0005524">
    <property type="term" value="F:ATP binding"/>
    <property type="evidence" value="ECO:0007669"/>
    <property type="project" value="UniProtKB-UniRule"/>
</dbReference>
<evidence type="ECO:0000256" key="14">
    <source>
        <dbReference type="SAM" id="MobiDB-lite"/>
    </source>
</evidence>
<dbReference type="FunFam" id="3.40.50.300:FF:000861">
    <property type="entry name" value="Fanconi anemia, complementation group M"/>
    <property type="match status" value="1"/>
</dbReference>
<comment type="function">
    <text evidence="1 13">ATP-dependent DNA helicase involved in DNA damage repair by homologous recombination and in genome maintenance. Capable of unwinding D-loops. Plays a role in limiting crossover recombinants during mitotic DNA double-strand break (DSB) repair. Component of a FANCM-MHF complex which promotes gene conversion at blocked replication forks, probably by reversal of the stalled fork.</text>
</comment>
<dbReference type="InterPro" id="IPR027417">
    <property type="entry name" value="P-loop_NTPase"/>
</dbReference>
<dbReference type="GO" id="GO:0016787">
    <property type="term" value="F:hydrolase activity"/>
    <property type="evidence" value="ECO:0007669"/>
    <property type="project" value="UniProtKB-KW"/>
</dbReference>
<dbReference type="GO" id="GO:0009378">
    <property type="term" value="F:four-way junction helicase activity"/>
    <property type="evidence" value="ECO:0007669"/>
    <property type="project" value="TreeGrafter"/>
</dbReference>
<protein>
    <recommendedName>
        <fullName evidence="13">ATP-dependent DNA helicase</fullName>
        <ecNumber evidence="13">3.6.4.12</ecNumber>
    </recommendedName>
</protein>
<dbReference type="InterPro" id="IPR006935">
    <property type="entry name" value="Helicase/UvrB_N"/>
</dbReference>
<feature type="domain" description="Helicase ATP-binding" evidence="15">
    <location>
        <begin position="261"/>
        <end position="429"/>
    </location>
</feature>
<evidence type="ECO:0000313" key="17">
    <source>
        <dbReference type="EMBL" id="KAK5088274.1"/>
    </source>
</evidence>
<sequence>MDIENDGSGLTGGEVFVPSSQRYEPSSEPPRKKRRTRQILADSDDEISSSQASESSVILPTSTSKEFIAIDDELLGQERSKYEHVLHKPAFVESQKNEFVTQIDQPWSSPTRIRGPRWRKKSLTPSPSPETRPGSHEVERTTIVANLGDDVLVADDFDDDEIEALMADQDLGTSASISVGSGASVPALQRQSSKNMRQTTLFGLHTTQRQPQSRPSATQAHNWRLAERDEPPTHHKIDEVAMRKWIFPLNVGTIRDYQYNIVHKALYNNILVALPTGLGKTFIAASVMMNWYNWTKSAQIVFMAPTKPLVAQQIEACFHIAGIPRSQTTLMTGEIPPDVRREEWQTKRVFFMTPQTMINDLKTGIADPKRIVLVVVDEAHKAQGNYAYVEIVRFLHRFNLSFRVLALTATPGSTVETVQKVVDGLDIARVEIRTEDSIDIQAFVHQRNIELELFDYSDEIQMCLDLFSKAVKPVLDKLCSQNASWMKDPTRITLFGLMQAKKQWFASDAGRKASQGVKGMVLACFQPLLPLAHNLELLKFHGVGPFYRKMKVFQDESGKGQGAGRAGGRPPSETRIMVFAHYRESAEEICRVLNRHEPMIRAHVFVGQSNTKGSDGMDQKKQTEIIKKFKAGTYNTIVATSIGEEGLDIGEVDLIVCYDCSKSPIRMLQRMGRTGRKRAGNIVMLLMRDKEEGDYYKAKDNYQKMQEMIESGKEFTFHTDRSPRIVPKSINPSVSKEHVDIPIENTQPGSVESVEPKRSRGKNKKKPPKKFHMPDNVETGFTFLGTKKKKSRLEEEKERLQASKHKKKRDPSDEDIAVMPADSEILLTPAQEADLEARYATIPGTEEQFIQAIDVRNQPEKLRRLDKTTLVGHSKATRDVVQAFGLARNLTQYKQRPIQPAEEDLRLLYRQSVAELQQIEAPFYVSQTNTVAAASQADALPELNNLFGSPAKTSKEKPNQAKKRASKRVISDDDDDG</sequence>
<evidence type="ECO:0000256" key="10">
    <source>
        <dbReference type="ARBA" id="ARBA00023204"/>
    </source>
</evidence>
<dbReference type="PANTHER" id="PTHR14025:SF20">
    <property type="entry name" value="FANCONI ANEMIA GROUP M PROTEIN"/>
    <property type="match status" value="1"/>
</dbReference>
<feature type="compositionally biased region" description="Basic residues" evidence="14">
    <location>
        <begin position="759"/>
        <end position="771"/>
    </location>
</feature>
<evidence type="ECO:0000256" key="2">
    <source>
        <dbReference type="ARBA" id="ARBA00004123"/>
    </source>
</evidence>
<dbReference type="PANTHER" id="PTHR14025">
    <property type="entry name" value="FANCONI ANEMIA GROUP M FANCM FAMILY MEMBER"/>
    <property type="match status" value="1"/>
</dbReference>
<keyword evidence="6" id="KW-0227">DNA damage</keyword>
<dbReference type="CDD" id="cd18801">
    <property type="entry name" value="SF2_C_FANCM_Hef"/>
    <property type="match status" value="1"/>
</dbReference>
<dbReference type="GO" id="GO:0005634">
    <property type="term" value="C:nucleus"/>
    <property type="evidence" value="ECO:0007669"/>
    <property type="project" value="UniProtKB-SubCell"/>
</dbReference>
<feature type="region of interest" description="Disordered" evidence="14">
    <location>
        <begin position="105"/>
        <end position="140"/>
    </location>
</feature>
<keyword evidence="5" id="KW-0547">Nucleotide-binding</keyword>
<proteinExistence type="inferred from homology"/>
<dbReference type="InterPro" id="IPR001650">
    <property type="entry name" value="Helicase_C-like"/>
</dbReference>
<dbReference type="Proteomes" id="UP001309876">
    <property type="component" value="Unassembled WGS sequence"/>
</dbReference>
<dbReference type="InterPro" id="IPR014001">
    <property type="entry name" value="Helicase_ATP-bd"/>
</dbReference>
<dbReference type="GO" id="GO:0043138">
    <property type="term" value="F:3'-5' DNA helicase activity"/>
    <property type="evidence" value="ECO:0007669"/>
    <property type="project" value="InterPro"/>
</dbReference>
<evidence type="ECO:0000313" key="18">
    <source>
        <dbReference type="Proteomes" id="UP001309876"/>
    </source>
</evidence>
<feature type="region of interest" description="Disordered" evidence="14">
    <location>
        <begin position="1"/>
        <end position="62"/>
    </location>
</feature>
<dbReference type="SMART" id="SM00487">
    <property type="entry name" value="DEXDc"/>
    <property type="match status" value="1"/>
</dbReference>
<dbReference type="EC" id="3.6.4.12" evidence="13"/>
<dbReference type="InterPro" id="IPR044749">
    <property type="entry name" value="FANCM_DEXDc"/>
</dbReference>
<comment type="caution">
    <text evidence="17">The sequence shown here is derived from an EMBL/GenBank/DDBJ whole genome shotgun (WGS) entry which is preliminary data.</text>
</comment>
<name>A0AAN7YJ00_9EURO</name>
<gene>
    <name evidence="17" type="primary">MPH1</name>
    <name evidence="17" type="ORF">LTR05_002491</name>
</gene>